<keyword evidence="4 12" id="KW-0479">Metal-binding</keyword>
<evidence type="ECO:0000256" key="5">
    <source>
        <dbReference type="ARBA" id="ARBA00022763"/>
    </source>
</evidence>
<evidence type="ECO:0000256" key="2">
    <source>
        <dbReference type="ARBA" id="ARBA00004123"/>
    </source>
</evidence>
<evidence type="ECO:0000256" key="6">
    <source>
        <dbReference type="ARBA" id="ARBA00022771"/>
    </source>
</evidence>
<keyword evidence="17" id="KW-1185">Reference proteome</keyword>
<dbReference type="InParanoid" id="Q6CNV5"/>
<dbReference type="GO" id="GO:0006367">
    <property type="term" value="P:transcription initiation at RNA polymerase II promoter"/>
    <property type="evidence" value="ECO:0007669"/>
    <property type="project" value="UniProtKB-ARBA"/>
</dbReference>
<comment type="subcellular location">
    <subcellularLocation>
        <location evidence="2 12">Nucleus</location>
    </subcellularLocation>
</comment>
<dbReference type="GO" id="GO:0005675">
    <property type="term" value="C:transcription factor TFIIH holo complex"/>
    <property type="evidence" value="ECO:0007669"/>
    <property type="project" value="UniProtKB-UniRule"/>
</dbReference>
<feature type="domain" description="VWFA" evidence="15">
    <location>
        <begin position="149"/>
        <end position="329"/>
    </location>
</feature>
<dbReference type="InterPro" id="IPR012170">
    <property type="entry name" value="TFIIH_SSL1/p44"/>
</dbReference>
<dbReference type="InterPro" id="IPR046349">
    <property type="entry name" value="C1-like_sf"/>
</dbReference>
<dbReference type="InterPro" id="IPR007198">
    <property type="entry name" value="Ssl1-like"/>
</dbReference>
<dbReference type="SUPFAM" id="SSF57889">
    <property type="entry name" value="Cysteine-rich domain"/>
    <property type="match status" value="1"/>
</dbReference>
<dbReference type="PANTHER" id="PTHR12695:SF2">
    <property type="entry name" value="GENERAL TRANSCRIPTION FACTOR IIH SUBUNIT 2-RELATED"/>
    <property type="match status" value="1"/>
</dbReference>
<dbReference type="PaxDb" id="284590-Q6CNV5"/>
<keyword evidence="5" id="KW-0227">DNA damage</keyword>
<comment type="similarity">
    <text evidence="3 12">Belongs to the GTF2H2 family.</text>
</comment>
<evidence type="ECO:0000256" key="3">
    <source>
        <dbReference type="ARBA" id="ARBA00006092"/>
    </source>
</evidence>
<dbReference type="InterPro" id="IPR013083">
    <property type="entry name" value="Znf_RING/FYVE/PHD"/>
</dbReference>
<keyword evidence="8 12" id="KW-0805">Transcription regulation</keyword>
<protein>
    <recommendedName>
        <fullName evidence="12">General transcription and DNA repair factor IIH</fullName>
    </recommendedName>
</protein>
<dbReference type="GO" id="GO:0000439">
    <property type="term" value="C:transcription factor TFIIH core complex"/>
    <property type="evidence" value="ECO:0007669"/>
    <property type="project" value="UniProtKB-UniRule"/>
</dbReference>
<feature type="zinc finger region" description="C4-type" evidence="13">
    <location>
        <begin position="373"/>
        <end position="390"/>
    </location>
</feature>
<dbReference type="HOGENOM" id="CLU_028556_2_0_1"/>
<dbReference type="FunFam" id="3.30.40.10:FF:000477">
    <property type="entry name" value="General transcription and DNA repair factor IIH"/>
    <property type="match status" value="1"/>
</dbReference>
<dbReference type="eggNOG" id="KOG2807">
    <property type="taxonomic scope" value="Eukaryota"/>
</dbReference>
<dbReference type="InterPro" id="IPR036465">
    <property type="entry name" value="vWFA_dom_sf"/>
</dbReference>
<dbReference type="SUPFAM" id="SSF53300">
    <property type="entry name" value="vWA-like"/>
    <property type="match status" value="1"/>
</dbReference>
<dbReference type="FunFam" id="3.40.50.410:FF:000015">
    <property type="entry name" value="General transcription factor IIH subunit 2"/>
    <property type="match status" value="1"/>
</dbReference>
<keyword evidence="7 12" id="KW-0862">Zinc</keyword>
<dbReference type="PIRSF" id="PIRSF015919">
    <property type="entry name" value="TFIIH_SSL1"/>
    <property type="match status" value="1"/>
</dbReference>
<comment type="function">
    <text evidence="1">Component of the general transcription and DNA repair factor IIH (TFIIH) core complex, which is involved in general and transcription-coupled nucleotide excision repair (NER) of damaged DNA and, when complexed to TFIIK, in RNA transcription by RNA polymerase II. In NER, TFIIH acts by opening DNA around the lesion to allow the excision of the damaged oligonucleotide and its replacement by a new DNA fragment. In transcription, TFIIH has an essential role in transcription initiation. When the pre-initiation complex (PIC) has been established, TFIIH is required for promoter opening and promoter escape. Phosphorylation of the C-terminal tail (CTD) of the largest subunit of RNA polymerase II by the kinase module TFIIK controls the initiation of transcription.</text>
</comment>
<feature type="compositionally biased region" description="Basic residues" evidence="14">
    <location>
        <begin position="31"/>
        <end position="40"/>
    </location>
</feature>
<evidence type="ECO:0000256" key="1">
    <source>
        <dbReference type="ARBA" id="ARBA00002817"/>
    </source>
</evidence>
<dbReference type="InterPro" id="IPR013087">
    <property type="entry name" value="Znf_C2H2_type"/>
</dbReference>
<dbReference type="GO" id="GO:0006357">
    <property type="term" value="P:regulation of transcription by RNA polymerase II"/>
    <property type="evidence" value="ECO:0007669"/>
    <property type="project" value="UniProtKB-UniRule"/>
</dbReference>
<dbReference type="SMART" id="SM01047">
    <property type="entry name" value="C1_4"/>
    <property type="match status" value="1"/>
</dbReference>
<dbReference type="EMBL" id="CR382125">
    <property type="protein sequence ID" value="CAG99471.1"/>
    <property type="molecule type" value="Genomic_DNA"/>
</dbReference>
<evidence type="ECO:0000313" key="16">
    <source>
        <dbReference type="EMBL" id="CAG99471.1"/>
    </source>
</evidence>
<evidence type="ECO:0000256" key="10">
    <source>
        <dbReference type="ARBA" id="ARBA00023204"/>
    </source>
</evidence>
<accession>Q6CNV5</accession>
<dbReference type="Proteomes" id="UP000000598">
    <property type="component" value="Chromosome E"/>
</dbReference>
<dbReference type="FunCoup" id="Q6CNV5">
    <property type="interactions" value="1081"/>
</dbReference>
<dbReference type="GO" id="GO:0006289">
    <property type="term" value="P:nucleotide-excision repair"/>
    <property type="evidence" value="ECO:0007669"/>
    <property type="project" value="UniProtKB-UniRule"/>
</dbReference>
<keyword evidence="10" id="KW-0234">DNA repair</keyword>
<dbReference type="Gene3D" id="3.40.50.410">
    <property type="entry name" value="von Willebrand factor, type A domain"/>
    <property type="match status" value="1"/>
</dbReference>
<proteinExistence type="inferred from homology"/>
<dbReference type="InterPro" id="IPR004595">
    <property type="entry name" value="TFIIH_C1-like_dom"/>
</dbReference>
<evidence type="ECO:0000256" key="13">
    <source>
        <dbReference type="PIRSR" id="PIRSR015919-1"/>
    </source>
</evidence>
<evidence type="ECO:0000256" key="8">
    <source>
        <dbReference type="ARBA" id="ARBA00023015"/>
    </source>
</evidence>
<dbReference type="SMART" id="SM00327">
    <property type="entry name" value="VWA"/>
    <property type="match status" value="1"/>
</dbReference>
<feature type="compositionally biased region" description="Basic residues" evidence="14">
    <location>
        <begin position="68"/>
        <end position="87"/>
    </location>
</feature>
<dbReference type="GO" id="GO:0008270">
    <property type="term" value="F:zinc ion binding"/>
    <property type="evidence" value="ECO:0007669"/>
    <property type="project" value="UniProtKB-UniRule"/>
</dbReference>
<evidence type="ECO:0000256" key="4">
    <source>
        <dbReference type="ARBA" id="ARBA00022723"/>
    </source>
</evidence>
<dbReference type="STRING" id="284590.Q6CNV5"/>
<dbReference type="Pfam" id="PF07975">
    <property type="entry name" value="C1_4"/>
    <property type="match status" value="1"/>
</dbReference>
<dbReference type="PROSITE" id="PS00028">
    <property type="entry name" value="ZINC_FINGER_C2H2_1"/>
    <property type="match status" value="1"/>
</dbReference>
<reference evidence="16 17" key="1">
    <citation type="journal article" date="2004" name="Nature">
        <title>Genome evolution in yeasts.</title>
        <authorList>
            <consortium name="Genolevures"/>
            <person name="Dujon B."/>
            <person name="Sherman D."/>
            <person name="Fischer G."/>
            <person name="Durrens P."/>
            <person name="Casaregola S."/>
            <person name="Lafontaine I."/>
            <person name="de Montigny J."/>
            <person name="Marck C."/>
            <person name="Neuveglise C."/>
            <person name="Talla E."/>
            <person name="Goffard N."/>
            <person name="Frangeul L."/>
            <person name="Aigle M."/>
            <person name="Anthouard V."/>
            <person name="Babour A."/>
            <person name="Barbe V."/>
            <person name="Barnay S."/>
            <person name="Blanchin S."/>
            <person name="Beckerich J.M."/>
            <person name="Beyne E."/>
            <person name="Bleykasten C."/>
            <person name="Boisrame A."/>
            <person name="Boyer J."/>
            <person name="Cattolico L."/>
            <person name="Confanioleri F."/>
            <person name="de Daruvar A."/>
            <person name="Despons L."/>
            <person name="Fabre E."/>
            <person name="Fairhead C."/>
            <person name="Ferry-Dumazet H."/>
            <person name="Groppi A."/>
            <person name="Hantraye F."/>
            <person name="Hennequin C."/>
            <person name="Jauniaux N."/>
            <person name="Joyet P."/>
            <person name="Kachouri R."/>
            <person name="Kerrest A."/>
            <person name="Koszul R."/>
            <person name="Lemaire M."/>
            <person name="Lesur I."/>
            <person name="Ma L."/>
            <person name="Muller H."/>
            <person name="Nicaud J.M."/>
            <person name="Nikolski M."/>
            <person name="Oztas S."/>
            <person name="Ozier-Kalogeropoulos O."/>
            <person name="Pellenz S."/>
            <person name="Potier S."/>
            <person name="Richard G.F."/>
            <person name="Straub M.L."/>
            <person name="Suleau A."/>
            <person name="Swennene D."/>
            <person name="Tekaia F."/>
            <person name="Wesolowski-Louvel M."/>
            <person name="Westhof E."/>
            <person name="Wirth B."/>
            <person name="Zeniou-Meyer M."/>
            <person name="Zivanovic I."/>
            <person name="Bolotin-Fukuhara M."/>
            <person name="Thierry A."/>
            <person name="Bouchier C."/>
            <person name="Caudron B."/>
            <person name="Scarpelli C."/>
            <person name="Gaillardin C."/>
            <person name="Weissenbach J."/>
            <person name="Wincker P."/>
            <person name="Souciet J.L."/>
        </authorList>
    </citation>
    <scope>NUCLEOTIDE SEQUENCE [LARGE SCALE GENOMIC DNA]</scope>
    <source>
        <strain evidence="17">ATCC 8585 / CBS 2359 / DSM 70799 / NBRC 1267 / NRRL Y-1140 / WM37</strain>
    </source>
</reference>
<gene>
    <name evidence="16" type="ORF">KLLA0_E09615g</name>
</gene>
<sequence length="488" mass="54792">MPPIIDSESDDERIIGITNKRHRQDGQTKVLKNKVKKHVRTKETADSDGAGNGNSSDDEEDERVHSQLSKRSRDPRKMKKKKKKKLSNKNLQGVNGGYAWEDDIQRSWDLVKVDDEGNIAAIVASIVEARKKRAAEKTVTPYQRGIIRTLILVLDCSEAMMEKDLRPNRYAMTVQYAVDFIHEYFDQNPISQIGVVVMRDGLAQLISQVSGNPQEHIDALKMLRRQEPKGNASLQNALEMARGLLLHVPAHCTREVLIVFGALSTTDPGDIHQTIGSLVHENIRAKVIGLSAQVSVCKELCKQTNYGDNSYYGIILNDHHFKELFTSAVTPLPVSKVNKGFTLVKMGFPTRVFEDTPSFCACHSTLVHGGYVCPNCKTKVCSLPTVCPSCDLMLILSTHLARSYHHLMPLKTFQEVPVSDSFPTDYCFGCQKRFPTLRNNKTGELLTSSRYRCEECDQDFCIDCDVFIHETLHNCPGCESKPINVNIK</sequence>
<organism evidence="16 17">
    <name type="scientific">Kluyveromyces lactis (strain ATCC 8585 / CBS 2359 / DSM 70799 / NBRC 1267 / NRRL Y-1140 / WM37)</name>
    <name type="common">Yeast</name>
    <name type="synonym">Candida sphaerica</name>
    <dbReference type="NCBI Taxonomy" id="284590"/>
    <lineage>
        <taxon>Eukaryota</taxon>
        <taxon>Fungi</taxon>
        <taxon>Dikarya</taxon>
        <taxon>Ascomycota</taxon>
        <taxon>Saccharomycotina</taxon>
        <taxon>Saccharomycetes</taxon>
        <taxon>Saccharomycetales</taxon>
        <taxon>Saccharomycetaceae</taxon>
        <taxon>Kluyveromyces</taxon>
    </lineage>
</organism>
<feature type="region of interest" description="Disordered" evidence="14">
    <location>
        <begin position="18"/>
        <end position="90"/>
    </location>
</feature>
<dbReference type="PROSITE" id="PS50234">
    <property type="entry name" value="VWFA"/>
    <property type="match status" value="1"/>
</dbReference>
<dbReference type="PANTHER" id="PTHR12695">
    <property type="entry name" value="GENERAL TRANSCRIPTION FACTOR IIH SUBUNIT 2"/>
    <property type="match status" value="1"/>
</dbReference>
<dbReference type="Gene3D" id="3.30.40.10">
    <property type="entry name" value="Zinc/RING finger domain, C3HC4 (zinc finger)"/>
    <property type="match status" value="1"/>
</dbReference>
<evidence type="ECO:0000256" key="14">
    <source>
        <dbReference type="SAM" id="MobiDB-lite"/>
    </source>
</evidence>
<keyword evidence="6" id="KW-0863">Zinc-finger</keyword>
<evidence type="ECO:0000256" key="9">
    <source>
        <dbReference type="ARBA" id="ARBA00023163"/>
    </source>
</evidence>
<keyword evidence="9 12" id="KW-0804">Transcription</keyword>
<dbReference type="OMA" id="INWVEVP"/>
<evidence type="ECO:0000256" key="11">
    <source>
        <dbReference type="ARBA" id="ARBA00023242"/>
    </source>
</evidence>
<dbReference type="Pfam" id="PF04056">
    <property type="entry name" value="Ssl1"/>
    <property type="match status" value="1"/>
</dbReference>
<keyword evidence="11 12" id="KW-0539">Nucleus</keyword>
<dbReference type="InterPro" id="IPR002035">
    <property type="entry name" value="VWF_A"/>
</dbReference>
<dbReference type="KEGG" id="kla:KLLA0_E09615g"/>
<dbReference type="AlphaFoldDB" id="Q6CNV5"/>
<evidence type="ECO:0000256" key="7">
    <source>
        <dbReference type="ARBA" id="ARBA00022833"/>
    </source>
</evidence>
<evidence type="ECO:0000259" key="15">
    <source>
        <dbReference type="PROSITE" id="PS50234"/>
    </source>
</evidence>
<name>Q6CNV5_KLULA</name>
<dbReference type="NCBIfam" id="TIGR00622">
    <property type="entry name" value="ssl1"/>
    <property type="match status" value="1"/>
</dbReference>
<evidence type="ECO:0000313" key="17">
    <source>
        <dbReference type="Proteomes" id="UP000000598"/>
    </source>
</evidence>
<dbReference type="CDD" id="cd01453">
    <property type="entry name" value="vWA_transcription_factor_IIH_type"/>
    <property type="match status" value="1"/>
</dbReference>
<evidence type="ECO:0000256" key="12">
    <source>
        <dbReference type="PIRNR" id="PIRNR015919"/>
    </source>
</evidence>